<feature type="non-terminal residue" evidence="2">
    <location>
        <position position="101"/>
    </location>
</feature>
<evidence type="ECO:0000313" key="2">
    <source>
        <dbReference type="EMBL" id="TYR65549.1"/>
    </source>
</evidence>
<proteinExistence type="predicted"/>
<dbReference type="Proteomes" id="UP000323242">
    <property type="component" value="Unassembled WGS sequence"/>
</dbReference>
<gene>
    <name evidence="2" type="ORF">FY004_05785</name>
</gene>
<name>A0A5D4JME9_9ACTN</name>
<sequence length="101" mass="10040">MGLSRLAALHGVATSYSPSPDVTVSVPDDTVIAVLAALGVDAGTPADVRKCLAAAESRSRLLPPTVVVWAGEPLPSALAGLPPGSTVTVEPEPSDPPGHPA</sequence>
<feature type="region of interest" description="Disordered" evidence="1">
    <location>
        <begin position="78"/>
        <end position="101"/>
    </location>
</feature>
<organism evidence="2 3">
    <name type="scientific">Streptomyces parvus</name>
    <dbReference type="NCBI Taxonomy" id="66428"/>
    <lineage>
        <taxon>Bacteria</taxon>
        <taxon>Bacillati</taxon>
        <taxon>Actinomycetota</taxon>
        <taxon>Actinomycetes</taxon>
        <taxon>Kitasatosporales</taxon>
        <taxon>Streptomycetaceae</taxon>
        <taxon>Streptomyces</taxon>
    </lineage>
</organism>
<dbReference type="AlphaFoldDB" id="A0A5D4JME9"/>
<evidence type="ECO:0000313" key="3">
    <source>
        <dbReference type="Proteomes" id="UP000323242"/>
    </source>
</evidence>
<protein>
    <submittedName>
        <fullName evidence="2">4-alpha-glucanotransferase</fullName>
    </submittedName>
</protein>
<reference evidence="2 3" key="1">
    <citation type="submission" date="2019-08" db="EMBL/GenBank/DDBJ databases">
        <title>Draft genome for granaticin producer strain Streptomyces parvus C05.</title>
        <authorList>
            <person name="Gonzalez-Pimentel J.L."/>
        </authorList>
    </citation>
    <scope>NUCLEOTIDE SEQUENCE [LARGE SCALE GENOMIC DNA]</scope>
    <source>
        <strain evidence="2 3">C05</strain>
    </source>
</reference>
<dbReference type="EMBL" id="VSZQ01000020">
    <property type="protein sequence ID" value="TYR65549.1"/>
    <property type="molecule type" value="Genomic_DNA"/>
</dbReference>
<evidence type="ECO:0000256" key="1">
    <source>
        <dbReference type="SAM" id="MobiDB-lite"/>
    </source>
</evidence>
<dbReference type="GO" id="GO:0016740">
    <property type="term" value="F:transferase activity"/>
    <property type="evidence" value="ECO:0007669"/>
    <property type="project" value="UniProtKB-KW"/>
</dbReference>
<comment type="caution">
    <text evidence="2">The sequence shown here is derived from an EMBL/GenBank/DDBJ whole genome shotgun (WGS) entry which is preliminary data.</text>
</comment>
<keyword evidence="2" id="KW-0808">Transferase</keyword>
<keyword evidence="3" id="KW-1185">Reference proteome</keyword>
<accession>A0A5D4JME9</accession>